<feature type="compositionally biased region" description="Polar residues" evidence="11">
    <location>
        <begin position="1"/>
        <end position="18"/>
    </location>
</feature>
<feature type="coiled-coil region" evidence="10">
    <location>
        <begin position="546"/>
        <end position="573"/>
    </location>
</feature>
<dbReference type="PANTHER" id="PTHR47968:SF13">
    <property type="entry name" value="KINESIN-LIKE PROTEIN KIF19 ISOFORM X1"/>
    <property type="match status" value="1"/>
</dbReference>
<dbReference type="InterPro" id="IPR027417">
    <property type="entry name" value="P-loop_NTPase"/>
</dbReference>
<feature type="binding site" evidence="8">
    <location>
        <begin position="284"/>
        <end position="291"/>
    </location>
    <ligand>
        <name>ATP</name>
        <dbReference type="ChEBI" id="CHEBI:30616"/>
    </ligand>
</feature>
<evidence type="ECO:0000256" key="6">
    <source>
        <dbReference type="ARBA" id="ARBA00023175"/>
    </source>
</evidence>
<dbReference type="PANTHER" id="PTHR47968">
    <property type="entry name" value="CENTROMERE PROTEIN E"/>
    <property type="match status" value="1"/>
</dbReference>
<dbReference type="SUPFAM" id="SSF52540">
    <property type="entry name" value="P-loop containing nucleoside triphosphate hydrolases"/>
    <property type="match status" value="1"/>
</dbReference>
<dbReference type="GO" id="GO:0003777">
    <property type="term" value="F:microtubule motor activity"/>
    <property type="evidence" value="ECO:0007669"/>
    <property type="project" value="InterPro"/>
</dbReference>
<dbReference type="InterPro" id="IPR001752">
    <property type="entry name" value="Kinesin_motor_dom"/>
</dbReference>
<evidence type="ECO:0000256" key="8">
    <source>
        <dbReference type="PROSITE-ProRule" id="PRU00283"/>
    </source>
</evidence>
<keyword evidence="6 8" id="KW-0505">Motor protein</keyword>
<evidence type="ECO:0000256" key="7">
    <source>
        <dbReference type="ARBA" id="ARBA00060769"/>
    </source>
</evidence>
<dbReference type="OrthoDB" id="3176171at2759"/>
<dbReference type="Gene3D" id="3.40.850.10">
    <property type="entry name" value="Kinesin motor domain"/>
    <property type="match status" value="1"/>
</dbReference>
<keyword evidence="1" id="KW-0934">Plastid</keyword>
<proteinExistence type="inferred from homology"/>
<comment type="similarity">
    <text evidence="7">Belongs to the TRAFAC class myosin-kinesin ATPase superfamily. Kinesin family. KIN-8 subfamily.</text>
</comment>
<evidence type="ECO:0000256" key="10">
    <source>
        <dbReference type="SAM" id="Coils"/>
    </source>
</evidence>
<evidence type="ECO:0000313" key="13">
    <source>
        <dbReference type="EMBL" id="KAH7285869.1"/>
    </source>
</evidence>
<dbReference type="InterPro" id="IPR019821">
    <property type="entry name" value="Kinesin_motor_CS"/>
</dbReference>
<dbReference type="GO" id="GO:0007018">
    <property type="term" value="P:microtubule-based movement"/>
    <property type="evidence" value="ECO:0007669"/>
    <property type="project" value="InterPro"/>
</dbReference>
<evidence type="ECO:0000256" key="11">
    <source>
        <dbReference type="SAM" id="MobiDB-lite"/>
    </source>
</evidence>
<dbReference type="GO" id="GO:0005524">
    <property type="term" value="F:ATP binding"/>
    <property type="evidence" value="ECO:0007669"/>
    <property type="project" value="UniProtKB-UniRule"/>
</dbReference>
<keyword evidence="14" id="KW-1185">Reference proteome</keyword>
<dbReference type="GO" id="GO:0005874">
    <property type="term" value="C:microtubule"/>
    <property type="evidence" value="ECO:0007669"/>
    <property type="project" value="UniProtKB-KW"/>
</dbReference>
<dbReference type="Pfam" id="PF00225">
    <property type="entry name" value="Kinesin"/>
    <property type="match status" value="1"/>
</dbReference>
<keyword evidence="1" id="KW-0150">Chloroplast</keyword>
<reference evidence="13" key="1">
    <citation type="submission" date="2021-08" db="EMBL/GenBank/DDBJ databases">
        <title>WGS assembly of Ceratopteris richardii.</title>
        <authorList>
            <person name="Marchant D.B."/>
            <person name="Chen G."/>
            <person name="Jenkins J."/>
            <person name="Shu S."/>
            <person name="Leebens-Mack J."/>
            <person name="Grimwood J."/>
            <person name="Schmutz J."/>
            <person name="Soltis P."/>
            <person name="Soltis D."/>
            <person name="Chen Z.-H."/>
        </authorList>
    </citation>
    <scope>NUCLEOTIDE SEQUENCE</scope>
    <source>
        <strain evidence="13">Whitten #5841</strain>
        <tissue evidence="13">Leaf</tissue>
    </source>
</reference>
<dbReference type="PROSITE" id="PS00411">
    <property type="entry name" value="KINESIN_MOTOR_1"/>
    <property type="match status" value="1"/>
</dbReference>
<keyword evidence="3 8" id="KW-0547">Nucleotide-binding</keyword>
<evidence type="ECO:0000256" key="5">
    <source>
        <dbReference type="ARBA" id="ARBA00023054"/>
    </source>
</evidence>
<keyword evidence="5 10" id="KW-0175">Coiled coil</keyword>
<dbReference type="AlphaFoldDB" id="A0A8T2QPF9"/>
<feature type="compositionally biased region" description="Basic and acidic residues" evidence="11">
    <location>
        <begin position="176"/>
        <end position="185"/>
    </location>
</feature>
<keyword evidence="4 8" id="KW-0067">ATP-binding</keyword>
<dbReference type="Proteomes" id="UP000825935">
    <property type="component" value="Chromosome 33"/>
</dbReference>
<feature type="region of interest" description="Disordered" evidence="11">
    <location>
        <begin position="1"/>
        <end position="72"/>
    </location>
</feature>
<evidence type="ECO:0000313" key="14">
    <source>
        <dbReference type="Proteomes" id="UP000825935"/>
    </source>
</evidence>
<dbReference type="InterPro" id="IPR027640">
    <property type="entry name" value="Kinesin-like_fam"/>
</dbReference>
<accession>A0A8T2QPF9</accession>
<protein>
    <recommendedName>
        <fullName evidence="9">Kinesin-like protein</fullName>
    </recommendedName>
</protein>
<feature type="compositionally biased region" description="Polar residues" evidence="11">
    <location>
        <begin position="155"/>
        <end position="171"/>
    </location>
</feature>
<dbReference type="PRINTS" id="PR00380">
    <property type="entry name" value="KINESINHEAVY"/>
</dbReference>
<dbReference type="SMART" id="SM00129">
    <property type="entry name" value="KISc"/>
    <property type="match status" value="1"/>
</dbReference>
<name>A0A8T2QPF9_CERRI</name>
<feature type="domain" description="Kinesin motor" evidence="12">
    <location>
        <begin position="192"/>
        <end position="522"/>
    </location>
</feature>
<organism evidence="13 14">
    <name type="scientific">Ceratopteris richardii</name>
    <name type="common">Triangle waterfern</name>
    <dbReference type="NCBI Taxonomy" id="49495"/>
    <lineage>
        <taxon>Eukaryota</taxon>
        <taxon>Viridiplantae</taxon>
        <taxon>Streptophyta</taxon>
        <taxon>Embryophyta</taxon>
        <taxon>Tracheophyta</taxon>
        <taxon>Polypodiopsida</taxon>
        <taxon>Polypodiidae</taxon>
        <taxon>Polypodiales</taxon>
        <taxon>Pteridineae</taxon>
        <taxon>Pteridaceae</taxon>
        <taxon>Parkerioideae</taxon>
        <taxon>Ceratopteris</taxon>
    </lineage>
</organism>
<feature type="region of interest" description="Disordered" evidence="11">
    <location>
        <begin position="138"/>
        <end position="185"/>
    </location>
</feature>
<dbReference type="InterPro" id="IPR036961">
    <property type="entry name" value="Kinesin_motor_dom_sf"/>
</dbReference>
<evidence type="ECO:0000256" key="2">
    <source>
        <dbReference type="ARBA" id="ARBA00022701"/>
    </source>
</evidence>
<dbReference type="PROSITE" id="PS50067">
    <property type="entry name" value="KINESIN_MOTOR_2"/>
    <property type="match status" value="1"/>
</dbReference>
<sequence length="769" mass="85308">MHVRSGSKSMGRTCRNQMSDMDFDDSNRDSRDLSSTSYFRNLKSLSGEKLQKPPFARPSEPENSVARNTQTVLPTRNIASHDSIELLNTRNASRSVQRRQTVDAMQRVFTMVEEEGEKENAPCIKDSASLGEVQLESPPIIGKSQHLKSSKNRNPDNSRNSIDNANISGSFTPKKLRLEETQDDAKEGSADRIKVYVRLRPMSRKEKVAGARCCVRELNRREVYLTEMASECDYLRLKRLKGRYFVFDGAFPGDASQKEVYLCSAAQLVEGVLSGQNSSMFCYGATGAGKTFTMLGTVEEPGVMILAIKDLFLKLRQRSVDQNYTVLLSYMEVYNETVRDLISPGRTLVIREDMKQGIVVAGLTQSRVSSEDEVMALLHQGNQNRTTESTRVNETSSRSHAILQVMVEYSSFVDSLLVTRSGKLSLIDLAGSERALATDQRTMRSVEGANINRSLLALSSCISALVEGKKHIPFRNSKLTQLLKDSLGGACQTAMIANVSPSNLSFGETQNTLYWADRAKEIGIKSCMANEAPQVAGLSNEHLHLVMQLQKENQQLRVQVAQLQQKVLALESKMMAATLVCECSSKVTSPLAKSGGRLIQKENIGSSGIDAVSSDKNLSPCIDDEADGVSIDFVCTSDKVDSWITSHPDHVITDVQPEMKQTNTHLRASVTPSIKRQILSSPVAPYQKLSNSCINSMLKDNFCRKRAFWDMTNSPYTKSSCRNVRSNTQVETPSMLLQVSLLLFSSHASPLKRLISCFDYIIQKRFTGG</sequence>
<dbReference type="GO" id="GO:0008017">
    <property type="term" value="F:microtubule binding"/>
    <property type="evidence" value="ECO:0007669"/>
    <property type="project" value="InterPro"/>
</dbReference>
<evidence type="ECO:0000256" key="1">
    <source>
        <dbReference type="ARBA" id="ARBA00022528"/>
    </source>
</evidence>
<dbReference type="EMBL" id="CM035438">
    <property type="protein sequence ID" value="KAH7285869.1"/>
    <property type="molecule type" value="Genomic_DNA"/>
</dbReference>
<dbReference type="OMA" id="PCASHES"/>
<keyword evidence="2 9" id="KW-0493">Microtubule</keyword>
<dbReference type="FunFam" id="3.40.850.10:FF:000054">
    <property type="entry name" value="Kinesin-like protein"/>
    <property type="match status" value="1"/>
</dbReference>
<feature type="compositionally biased region" description="Polar residues" evidence="11">
    <location>
        <begin position="61"/>
        <end position="72"/>
    </location>
</feature>
<gene>
    <name evidence="13" type="ORF">KP509_33G049400</name>
</gene>
<evidence type="ECO:0000256" key="3">
    <source>
        <dbReference type="ARBA" id="ARBA00022741"/>
    </source>
</evidence>
<evidence type="ECO:0000256" key="9">
    <source>
        <dbReference type="RuleBase" id="RU000394"/>
    </source>
</evidence>
<evidence type="ECO:0000256" key="4">
    <source>
        <dbReference type="ARBA" id="ARBA00022840"/>
    </source>
</evidence>
<comment type="caution">
    <text evidence="13">The sequence shown here is derived from an EMBL/GenBank/DDBJ whole genome shotgun (WGS) entry which is preliminary data.</text>
</comment>
<evidence type="ECO:0000259" key="12">
    <source>
        <dbReference type="PROSITE" id="PS50067"/>
    </source>
</evidence>